<protein>
    <submittedName>
        <fullName evidence="1">Uncharacterized protein</fullName>
    </submittedName>
</protein>
<reference evidence="1" key="1">
    <citation type="journal article" date="2020" name="Nature">
        <title>Giant virus diversity and host interactions through global metagenomics.</title>
        <authorList>
            <person name="Schulz F."/>
            <person name="Roux S."/>
            <person name="Paez-Espino D."/>
            <person name="Jungbluth S."/>
            <person name="Walsh D.A."/>
            <person name="Denef V.J."/>
            <person name="McMahon K.D."/>
            <person name="Konstantinidis K.T."/>
            <person name="Eloe-Fadrosh E.A."/>
            <person name="Kyrpides N.C."/>
            <person name="Woyke T."/>
        </authorList>
    </citation>
    <scope>NUCLEOTIDE SEQUENCE</scope>
    <source>
        <strain evidence="1">GVMAG-M-3300024301-20</strain>
    </source>
</reference>
<dbReference type="EMBL" id="MN740245">
    <property type="protein sequence ID" value="QHT95672.1"/>
    <property type="molecule type" value="Genomic_DNA"/>
</dbReference>
<accession>A0A6C0IRM7</accession>
<name>A0A6C0IRM7_9ZZZZ</name>
<proteinExistence type="predicted"/>
<organism evidence="1">
    <name type="scientific">viral metagenome</name>
    <dbReference type="NCBI Taxonomy" id="1070528"/>
    <lineage>
        <taxon>unclassified sequences</taxon>
        <taxon>metagenomes</taxon>
        <taxon>organismal metagenomes</taxon>
    </lineage>
</organism>
<sequence length="120" mass="14180">MSVSTRSQTKKLSIQILKSEFIKSIQQLLSNCENEIVTENKLIVFTQILQKINSDLLTIYDTSFLNFIFVMLEKVDQFDKNYVEYRYKYVSDKVLDECAYEAGKTKYIFTKYIKDNNITN</sequence>
<dbReference type="AlphaFoldDB" id="A0A6C0IRM7"/>
<evidence type="ECO:0000313" key="1">
    <source>
        <dbReference type="EMBL" id="QHT95672.1"/>
    </source>
</evidence>